<dbReference type="EMBL" id="VMGI01000017">
    <property type="protein sequence ID" value="TSC93638.1"/>
    <property type="molecule type" value="Genomic_DNA"/>
</dbReference>
<sequence length="143" mass="16569">MSKFAKRISVSHIEIVAYQLAKATMSWSEPIPAFKTRFPNILESCVNTPFQTYNRKDLYPTIFNKSAMLFYLMVKNHPFQNGNKRIAVTTLLVFLFLNKYWLSVAPQKLYNLALWVAQSDAELRDATVAGLVEFIEKYSKKIH</sequence>
<dbReference type="InterPro" id="IPR036597">
    <property type="entry name" value="Fido-like_dom_sf"/>
</dbReference>
<protein>
    <submittedName>
        <fullName evidence="2">Death on curing protein</fullName>
    </submittedName>
</protein>
<accession>A0A554LL89</accession>
<dbReference type="AlphaFoldDB" id="A0A554LL89"/>
<comment type="caution">
    <text evidence="2">The sequence shown here is derived from an EMBL/GenBank/DDBJ whole genome shotgun (WGS) entry which is preliminary data.</text>
</comment>
<evidence type="ECO:0000313" key="3">
    <source>
        <dbReference type="Proteomes" id="UP000315589"/>
    </source>
</evidence>
<dbReference type="Gene3D" id="1.20.120.1870">
    <property type="entry name" value="Fic/DOC protein, Fido domain"/>
    <property type="match status" value="1"/>
</dbReference>
<dbReference type="SUPFAM" id="SSF140931">
    <property type="entry name" value="Fic-like"/>
    <property type="match status" value="1"/>
</dbReference>
<proteinExistence type="predicted"/>
<dbReference type="PANTHER" id="PTHR39426">
    <property type="entry name" value="HOMOLOGY TO DEATH-ON-CURING PROTEIN OF PHAGE P1"/>
    <property type="match status" value="1"/>
</dbReference>
<reference evidence="2 3" key="1">
    <citation type="submission" date="2017-07" db="EMBL/GenBank/DDBJ databases">
        <title>Mechanisms for carbon and nitrogen cycling indicate functional differentiation within the Candidate Phyla Radiation.</title>
        <authorList>
            <person name="Danczak R.E."/>
            <person name="Johnston M.D."/>
            <person name="Kenah C."/>
            <person name="Slattery M."/>
            <person name="Wrighton K.C."/>
            <person name="Wilkins M.J."/>
        </authorList>
    </citation>
    <scope>NUCLEOTIDE SEQUENCE [LARGE SCALE GENOMIC DNA]</scope>
    <source>
        <strain evidence="2">Licking1014_85</strain>
    </source>
</reference>
<dbReference type="PANTHER" id="PTHR39426:SF1">
    <property type="entry name" value="HOMOLOGY TO DEATH-ON-CURING PROTEIN OF PHAGE P1"/>
    <property type="match status" value="1"/>
</dbReference>
<name>A0A554LL89_9BACT</name>
<evidence type="ECO:0000259" key="1">
    <source>
        <dbReference type="PROSITE" id="PS51459"/>
    </source>
</evidence>
<evidence type="ECO:0000313" key="2">
    <source>
        <dbReference type="EMBL" id="TSC93638.1"/>
    </source>
</evidence>
<dbReference type="PROSITE" id="PS51459">
    <property type="entry name" value="FIDO"/>
    <property type="match status" value="1"/>
</dbReference>
<feature type="domain" description="Fido" evidence="1">
    <location>
        <begin position="8"/>
        <end position="137"/>
    </location>
</feature>
<gene>
    <name evidence="2" type="ORF">CEN91_175</name>
</gene>
<organism evidence="2 3">
    <name type="scientific">Candidatus Berkelbacteria bacterium Licking1014_85</name>
    <dbReference type="NCBI Taxonomy" id="2017148"/>
    <lineage>
        <taxon>Bacteria</taxon>
        <taxon>Candidatus Berkelbacteria</taxon>
    </lineage>
</organism>
<dbReference type="GO" id="GO:0016301">
    <property type="term" value="F:kinase activity"/>
    <property type="evidence" value="ECO:0007669"/>
    <property type="project" value="InterPro"/>
</dbReference>
<dbReference type="InterPro" id="IPR003812">
    <property type="entry name" value="Fido"/>
</dbReference>
<dbReference type="NCBIfam" id="TIGR01550">
    <property type="entry name" value="DOC_P1"/>
    <property type="match status" value="1"/>
</dbReference>
<dbReference type="InterPro" id="IPR006440">
    <property type="entry name" value="Doc"/>
</dbReference>
<dbReference type="InterPro" id="IPR053737">
    <property type="entry name" value="Type_II_TA_Toxin"/>
</dbReference>
<dbReference type="Pfam" id="PF02661">
    <property type="entry name" value="Fic"/>
    <property type="match status" value="1"/>
</dbReference>
<dbReference type="Proteomes" id="UP000315589">
    <property type="component" value="Unassembled WGS sequence"/>
</dbReference>